<dbReference type="GO" id="GO:0003676">
    <property type="term" value="F:nucleic acid binding"/>
    <property type="evidence" value="ECO:0007669"/>
    <property type="project" value="InterPro"/>
</dbReference>
<dbReference type="InterPro" id="IPR001650">
    <property type="entry name" value="Helicase_C-like"/>
</dbReference>
<dbReference type="PANTHER" id="PTHR12131:SF1">
    <property type="entry name" value="ATP-DEPENDENT RNA HELICASE SUPV3L1, MITOCHONDRIAL-RELATED"/>
    <property type="match status" value="1"/>
</dbReference>
<evidence type="ECO:0000313" key="9">
    <source>
        <dbReference type="Proteomes" id="UP000189738"/>
    </source>
</evidence>
<dbReference type="InterPro" id="IPR011545">
    <property type="entry name" value="DEAD/DEAH_box_helicase_dom"/>
</dbReference>
<gene>
    <name evidence="7" type="ORF">AYC66_14635</name>
    <name evidence="8" type="ORF">BAY09_15580</name>
</gene>
<dbReference type="SMART" id="SM00490">
    <property type="entry name" value="HELICc"/>
    <property type="match status" value="1"/>
</dbReference>
<dbReference type="SUPFAM" id="SSF52540">
    <property type="entry name" value="P-loop containing nucleoside triphosphate hydrolases"/>
    <property type="match status" value="2"/>
</dbReference>
<evidence type="ECO:0000259" key="6">
    <source>
        <dbReference type="PROSITE" id="PS51194"/>
    </source>
</evidence>
<dbReference type="PANTHER" id="PTHR12131">
    <property type="entry name" value="ATP-DEPENDENT RNA AND DNA HELICASE"/>
    <property type="match status" value="1"/>
</dbReference>
<dbReference type="RefSeq" id="WP_078720056.1">
    <property type="nucleotide sequence ID" value="NZ_CP014339.1"/>
</dbReference>
<accession>A0A494JAD9</accession>
<dbReference type="InterPro" id="IPR050699">
    <property type="entry name" value="RNA-DNA_Helicase"/>
</dbReference>
<dbReference type="AlphaFoldDB" id="A0A494JAD9"/>
<feature type="domain" description="Helicase ATP-binding" evidence="5">
    <location>
        <begin position="111"/>
        <end position="334"/>
    </location>
</feature>
<dbReference type="EMBL" id="MAHS01000003">
    <property type="protein sequence ID" value="OPB52567.1"/>
    <property type="molecule type" value="Genomic_DNA"/>
</dbReference>
<protein>
    <submittedName>
        <fullName evidence="8">Uncharacterized protein</fullName>
    </submittedName>
</protein>
<proteinExistence type="predicted"/>
<dbReference type="Gene3D" id="3.40.50.300">
    <property type="entry name" value="P-loop containing nucleotide triphosphate hydrolases"/>
    <property type="match status" value="2"/>
</dbReference>
<dbReference type="Pfam" id="PF00271">
    <property type="entry name" value="Helicase_C"/>
    <property type="match status" value="1"/>
</dbReference>
<keyword evidence="3" id="KW-0347">Helicase</keyword>
<reference evidence="7 9" key="1">
    <citation type="submission" date="2016-02" db="EMBL/GenBank/DDBJ databases">
        <authorList>
            <person name="Nicholson A.C."/>
            <person name="Humrighouse B.W."/>
            <person name="Loparev V."/>
            <person name="Emery B."/>
            <person name="Graziano J."/>
            <person name="McQuiston J.R."/>
        </authorList>
    </citation>
    <scope>NUCLEOTIDE SEQUENCE [LARGE SCALE GENOMIC DNA]</scope>
    <source>
        <strain evidence="7 9">E6809</strain>
    </source>
</reference>
<dbReference type="GO" id="GO:0004386">
    <property type="term" value="F:helicase activity"/>
    <property type="evidence" value="ECO:0007669"/>
    <property type="project" value="UniProtKB-KW"/>
</dbReference>
<sequence length="734" mass="85175">MSFTSYDQAVEFLSRKTNITVEDSFDLSKFCTYLLRNSEKEGRDLAIRVQDNWEFIPEQTYILWNDITESAGLYPYVNPNLLSKSSLLRYEYHKSPHLDDVYLHEEQQQLSIELQSKRSVVVSAPTSFGKSLLIEEIIASQLYKQIVVIQPTLALLDETRKKLLKYKNIYKIVVSTSQEPDTEKGNIFLFTGERVVEYDKFPDIEFFVIDEFYKLSMDRDDDRAIALNQAFARLLKFTNKFYLLGPMIKNIPVNFKNKFELTWFPTEFATVAVDEKSEVIKGKIKANEKKKVKKENLFNLLASLQEQTIIYCSAPNKATTLALEFLSFIKTNQIDVNNPFLSGNNSIIEWIEQNVNNNWSLNEALSFGIAFHHGALPRHLGSTIVDSFNDGAVRWLFCTSTLIEGVNTSAKNVILFDKEKGRKLIDFFDYKNIAGRSGRLRKHFIGNVIRFEEQPQQMELFVDIPIFNQEHAPLEILISMDEEDIEDNAKQRLDEFNNLPENLKDVIRLNSGISIEAQLKIISKIESNLHYYHQQLNWVSTPKTFDNLSTVIELCWDTLAGPGDKTYIDGIGRLSARWLANFTFSYINLKSTSAVIKTYIDDNFWVEKIPELQKRIDTATYSILHITRHWFDYKLPKWLSVISNIQEYVFKKYNLSYGNYSFIASSLENGFLPPNIAALHEYDIPHSAIKKLQKYLNKDRTPEMNIHNLNQLSDKELLDNGLLKYEIEKIRKSF</sequence>
<evidence type="ECO:0000256" key="4">
    <source>
        <dbReference type="ARBA" id="ARBA00022840"/>
    </source>
</evidence>
<evidence type="ECO:0000259" key="5">
    <source>
        <dbReference type="PROSITE" id="PS51192"/>
    </source>
</evidence>
<dbReference type="PROSITE" id="PS51192">
    <property type="entry name" value="HELICASE_ATP_BIND_1"/>
    <property type="match status" value="1"/>
</dbReference>
<dbReference type="Proteomes" id="UP000189738">
    <property type="component" value="Chromosome"/>
</dbReference>
<evidence type="ECO:0000313" key="8">
    <source>
        <dbReference type="EMBL" id="OPB52567.1"/>
    </source>
</evidence>
<name>A0A494JAD9_9FLAO</name>
<evidence type="ECO:0000256" key="2">
    <source>
        <dbReference type="ARBA" id="ARBA00022801"/>
    </source>
</evidence>
<evidence type="ECO:0000313" key="7">
    <source>
        <dbReference type="EMBL" id="AQX51844.1"/>
    </source>
</evidence>
<keyword evidence="4" id="KW-0067">ATP-binding</keyword>
<dbReference type="PROSITE" id="PS51194">
    <property type="entry name" value="HELICASE_CTER"/>
    <property type="match status" value="1"/>
</dbReference>
<dbReference type="GO" id="GO:0005524">
    <property type="term" value="F:ATP binding"/>
    <property type="evidence" value="ECO:0007669"/>
    <property type="project" value="UniProtKB-KW"/>
</dbReference>
<dbReference type="GO" id="GO:0016787">
    <property type="term" value="F:hydrolase activity"/>
    <property type="evidence" value="ECO:0007669"/>
    <property type="project" value="UniProtKB-KW"/>
</dbReference>
<keyword evidence="1" id="KW-0547">Nucleotide-binding</keyword>
<evidence type="ECO:0000256" key="3">
    <source>
        <dbReference type="ARBA" id="ARBA00022806"/>
    </source>
</evidence>
<reference evidence="8" key="2">
    <citation type="submission" date="2016-06" db="EMBL/GenBank/DDBJ databases">
        <authorList>
            <person name="Nicholson A.C."/>
        </authorList>
    </citation>
    <scope>NUCLEOTIDE SEQUENCE [LARGE SCALE GENOMIC DNA]</scope>
    <source>
        <strain evidence="8">E6809</strain>
    </source>
</reference>
<dbReference type="InterPro" id="IPR014001">
    <property type="entry name" value="Helicase_ATP-bd"/>
</dbReference>
<dbReference type="EMBL" id="CP014339">
    <property type="protein sequence ID" value="AQX51844.1"/>
    <property type="molecule type" value="Genomic_DNA"/>
</dbReference>
<evidence type="ECO:0000256" key="1">
    <source>
        <dbReference type="ARBA" id="ARBA00022741"/>
    </source>
</evidence>
<dbReference type="InterPro" id="IPR027417">
    <property type="entry name" value="P-loop_NTPase"/>
</dbReference>
<dbReference type="Pfam" id="PF00270">
    <property type="entry name" value="DEAD"/>
    <property type="match status" value="1"/>
</dbReference>
<organism evidence="8">
    <name type="scientific">Elizabethkingia anophelis</name>
    <dbReference type="NCBI Taxonomy" id="1117645"/>
    <lineage>
        <taxon>Bacteria</taxon>
        <taxon>Pseudomonadati</taxon>
        <taxon>Bacteroidota</taxon>
        <taxon>Flavobacteriia</taxon>
        <taxon>Flavobacteriales</taxon>
        <taxon>Weeksellaceae</taxon>
        <taxon>Elizabethkingia</taxon>
    </lineage>
</organism>
<keyword evidence="2" id="KW-0378">Hydrolase</keyword>
<feature type="domain" description="Helicase C-terminal" evidence="6">
    <location>
        <begin position="296"/>
        <end position="484"/>
    </location>
</feature>